<accession>A0A0L8HPZ7</accession>
<name>A0A0L8HPZ7_OCTBM</name>
<dbReference type="AlphaFoldDB" id="A0A0L8HPZ7"/>
<organism evidence="1">
    <name type="scientific">Octopus bimaculoides</name>
    <name type="common">California two-spotted octopus</name>
    <dbReference type="NCBI Taxonomy" id="37653"/>
    <lineage>
        <taxon>Eukaryota</taxon>
        <taxon>Metazoa</taxon>
        <taxon>Spiralia</taxon>
        <taxon>Lophotrochozoa</taxon>
        <taxon>Mollusca</taxon>
        <taxon>Cephalopoda</taxon>
        <taxon>Coleoidea</taxon>
        <taxon>Octopodiformes</taxon>
        <taxon>Octopoda</taxon>
        <taxon>Incirrata</taxon>
        <taxon>Octopodidae</taxon>
        <taxon>Octopus</taxon>
    </lineage>
</organism>
<gene>
    <name evidence="1" type="ORF">OCBIM_22009260mg</name>
</gene>
<sequence length="109" mass="11997">MHFHMELGHTLSMAGPGLCASDGMGNGNIFNAITSHKKKINHVTMLGTNIFWSAGRKVLVIVRLCLRQTQSSIVPIVFILLISQSPNILHHSLLFCSTLAMKSTTKRIL</sequence>
<evidence type="ECO:0000313" key="1">
    <source>
        <dbReference type="EMBL" id="KOF91306.1"/>
    </source>
</evidence>
<dbReference type="EMBL" id="KQ417578">
    <property type="protein sequence ID" value="KOF91306.1"/>
    <property type="molecule type" value="Genomic_DNA"/>
</dbReference>
<proteinExistence type="predicted"/>
<reference evidence="1" key="1">
    <citation type="submission" date="2015-07" db="EMBL/GenBank/DDBJ databases">
        <title>MeaNS - Measles Nucleotide Surveillance Program.</title>
        <authorList>
            <person name="Tran T."/>
            <person name="Druce J."/>
        </authorList>
    </citation>
    <scope>NUCLEOTIDE SEQUENCE</scope>
    <source>
        <strain evidence="1">UCB-OBI-ISO-001</strain>
        <tissue evidence="1">Gonad</tissue>
    </source>
</reference>
<protein>
    <submittedName>
        <fullName evidence="1">Uncharacterized protein</fullName>
    </submittedName>
</protein>